<dbReference type="AlphaFoldDB" id="A0A815UHI2"/>
<dbReference type="OrthoDB" id="9895813at2759"/>
<dbReference type="InterPro" id="IPR036392">
    <property type="entry name" value="PLAT/LH2_dom_sf"/>
</dbReference>
<protein>
    <recommendedName>
        <fullName evidence="2">PLAT domain-containing protein</fullName>
    </recommendedName>
</protein>
<dbReference type="Gene3D" id="2.60.60.20">
    <property type="entry name" value="PLAT/LH2 domain"/>
    <property type="match status" value="3"/>
</dbReference>
<reference evidence="3" key="1">
    <citation type="submission" date="2021-02" db="EMBL/GenBank/DDBJ databases">
        <authorList>
            <person name="Nowell W R."/>
        </authorList>
    </citation>
    <scope>NUCLEOTIDE SEQUENCE</scope>
</reference>
<dbReference type="InterPro" id="IPR052970">
    <property type="entry name" value="Inner_ear_hair_cell_LOXHD"/>
</dbReference>
<feature type="domain" description="PLAT" evidence="2">
    <location>
        <begin position="42"/>
        <end position="157"/>
    </location>
</feature>
<dbReference type="EMBL" id="CAJOBC010089277">
    <property type="protein sequence ID" value="CAF4378807.1"/>
    <property type="molecule type" value="Genomic_DNA"/>
</dbReference>
<evidence type="ECO:0000313" key="3">
    <source>
        <dbReference type="EMBL" id="CAF1519179.1"/>
    </source>
</evidence>
<evidence type="ECO:0000256" key="1">
    <source>
        <dbReference type="PROSITE-ProRule" id="PRU00152"/>
    </source>
</evidence>
<dbReference type="Proteomes" id="UP000663829">
    <property type="component" value="Unassembled WGS sequence"/>
</dbReference>
<feature type="domain" description="PLAT" evidence="2">
    <location>
        <begin position="402"/>
        <end position="483"/>
    </location>
</feature>
<feature type="non-terminal residue" evidence="3">
    <location>
        <position position="483"/>
    </location>
</feature>
<organism evidence="3 5">
    <name type="scientific">Didymodactylos carnosus</name>
    <dbReference type="NCBI Taxonomy" id="1234261"/>
    <lineage>
        <taxon>Eukaryota</taxon>
        <taxon>Metazoa</taxon>
        <taxon>Spiralia</taxon>
        <taxon>Gnathifera</taxon>
        <taxon>Rotifera</taxon>
        <taxon>Eurotatoria</taxon>
        <taxon>Bdelloidea</taxon>
        <taxon>Philodinida</taxon>
        <taxon>Philodinidae</taxon>
        <taxon>Didymodactylos</taxon>
    </lineage>
</organism>
<gene>
    <name evidence="3" type="ORF">GPM918_LOCUS37475</name>
    <name evidence="4" type="ORF">SRO942_LOCUS38242</name>
</gene>
<dbReference type="PROSITE" id="PS50095">
    <property type="entry name" value="PLAT"/>
    <property type="match status" value="3"/>
</dbReference>
<dbReference type="Proteomes" id="UP000681722">
    <property type="component" value="Unassembled WGS sequence"/>
</dbReference>
<dbReference type="Gene3D" id="2.40.180.10">
    <property type="entry name" value="Catalase core domain"/>
    <property type="match status" value="1"/>
</dbReference>
<dbReference type="PANTHER" id="PTHR45901:SF3">
    <property type="entry name" value="LIPOXYGENASE HOMOLOGY DOMAIN-CONTAINING PROTEIN 1"/>
    <property type="match status" value="1"/>
</dbReference>
<sequence>ITIFCPRTGIKQTFSNKTWVHDEHKYRLYECVKKRETEPPALPWFVWIFTSNVKDAGTDSSIKITLYGENGKSNIITLSSSGGFFERGQCEKFKVDIVDVGTPYKLRINHEQKDENAAWCLSRIEMENITTKKRYIFKCDAWLSKRKNDRQLITELPAEGEDISWDLPGTNSEVFINIYGGFGDTGKRWLEQSLTHKVKFLRGQMDTFVIEAVELKTIRKILIGRDDSDRNGWYLDTVILRQKHNDDFKVTFLCNSWLRSDENDGIIWSEFFVARKEQLQKFTYHIRMKYGGDDINSVVYLQILGENREIDIKDMKINKRDNISIQMHDQLAEFTYEFMNLGDILSVAIVYNGSVLLIDYVEIEVPKQLKLYKFLCDCCLGLNVDNRQTQIGVAPTSVENLILYEIIVYTGDASAAGTVANVFIDIFASNRNTPRIKLRNHSDNFARDRTDFFYLPMVYLGRIKKILIGHDSKKFGDAWLLEK</sequence>
<dbReference type="EMBL" id="CAJNOQ010023728">
    <property type="protein sequence ID" value="CAF1519179.1"/>
    <property type="molecule type" value="Genomic_DNA"/>
</dbReference>
<feature type="domain" description="PLAT" evidence="2">
    <location>
        <begin position="152"/>
        <end position="272"/>
    </location>
</feature>
<evidence type="ECO:0000313" key="4">
    <source>
        <dbReference type="EMBL" id="CAF4378807.1"/>
    </source>
</evidence>
<evidence type="ECO:0000259" key="2">
    <source>
        <dbReference type="PROSITE" id="PS50095"/>
    </source>
</evidence>
<dbReference type="InterPro" id="IPR001024">
    <property type="entry name" value="PLAT/LH2_dom"/>
</dbReference>
<keyword evidence="5" id="KW-1185">Reference proteome</keyword>
<dbReference type="SUPFAM" id="SSF49723">
    <property type="entry name" value="Lipase/lipooxygenase domain (PLAT/LH2 domain)"/>
    <property type="match status" value="4"/>
</dbReference>
<proteinExistence type="predicted"/>
<dbReference type="PANTHER" id="PTHR45901">
    <property type="entry name" value="PROTEIN CBG12474"/>
    <property type="match status" value="1"/>
</dbReference>
<feature type="non-terminal residue" evidence="3">
    <location>
        <position position="1"/>
    </location>
</feature>
<dbReference type="Pfam" id="PF01477">
    <property type="entry name" value="PLAT"/>
    <property type="match status" value="3"/>
</dbReference>
<evidence type="ECO:0000313" key="5">
    <source>
        <dbReference type="Proteomes" id="UP000663829"/>
    </source>
</evidence>
<comment type="caution">
    <text evidence="1">Lacks conserved residue(s) required for the propagation of feature annotation.</text>
</comment>
<comment type="caution">
    <text evidence="3">The sequence shown here is derived from an EMBL/GenBank/DDBJ whole genome shotgun (WGS) entry which is preliminary data.</text>
</comment>
<name>A0A815UHI2_9BILA</name>
<dbReference type="SMART" id="SM00308">
    <property type="entry name" value="LH2"/>
    <property type="match status" value="1"/>
</dbReference>
<accession>A0A815UHI2</accession>